<organism evidence="1 2">
    <name type="scientific">Acaulospora morrowiae</name>
    <dbReference type="NCBI Taxonomy" id="94023"/>
    <lineage>
        <taxon>Eukaryota</taxon>
        <taxon>Fungi</taxon>
        <taxon>Fungi incertae sedis</taxon>
        <taxon>Mucoromycota</taxon>
        <taxon>Glomeromycotina</taxon>
        <taxon>Glomeromycetes</taxon>
        <taxon>Diversisporales</taxon>
        <taxon>Acaulosporaceae</taxon>
        <taxon>Acaulospora</taxon>
    </lineage>
</organism>
<protein>
    <submittedName>
        <fullName evidence="1">15894_t:CDS:1</fullName>
    </submittedName>
</protein>
<evidence type="ECO:0000313" key="2">
    <source>
        <dbReference type="Proteomes" id="UP000789342"/>
    </source>
</evidence>
<comment type="caution">
    <text evidence="1">The sequence shown here is derived from an EMBL/GenBank/DDBJ whole genome shotgun (WGS) entry which is preliminary data.</text>
</comment>
<accession>A0A9N9JND4</accession>
<name>A0A9N9JND4_9GLOM</name>
<keyword evidence="2" id="KW-1185">Reference proteome</keyword>
<sequence>DSNHNGIFGKKWSGLRHTNPVTKLLQVLSDCSHSYIKIWIGPLNDLVDFFASSLLFWIAGQSI</sequence>
<reference evidence="1" key="1">
    <citation type="submission" date="2021-06" db="EMBL/GenBank/DDBJ databases">
        <authorList>
            <person name="Kallberg Y."/>
            <person name="Tangrot J."/>
            <person name="Rosling A."/>
        </authorList>
    </citation>
    <scope>NUCLEOTIDE SEQUENCE</scope>
    <source>
        <strain evidence="1">CL551</strain>
    </source>
</reference>
<proteinExistence type="predicted"/>
<evidence type="ECO:0000313" key="1">
    <source>
        <dbReference type="EMBL" id="CAG8788579.1"/>
    </source>
</evidence>
<gene>
    <name evidence="1" type="ORF">AMORRO_LOCUS17944</name>
</gene>
<dbReference type="EMBL" id="CAJVPV010059139">
    <property type="protein sequence ID" value="CAG8788579.1"/>
    <property type="molecule type" value="Genomic_DNA"/>
</dbReference>
<dbReference type="Proteomes" id="UP000789342">
    <property type="component" value="Unassembled WGS sequence"/>
</dbReference>
<feature type="non-terminal residue" evidence="1">
    <location>
        <position position="63"/>
    </location>
</feature>
<dbReference type="AlphaFoldDB" id="A0A9N9JND4"/>